<name>A0A225EB63_9BACT</name>
<gene>
    <name evidence="2" type="ORF">FRUB_02106</name>
</gene>
<evidence type="ECO:0000256" key="1">
    <source>
        <dbReference type="SAM" id="MobiDB-lite"/>
    </source>
</evidence>
<sequence length="453" mass="48640">MLGALALVTGPHPALTAADPVPAEYTRFAELFSMQTKDGYLKAFRQDAPRRAEAAAALKPADGALAKAAKEFDAVALLYASAQKVLDRATFTPEEQRRMQELGRAGFNGDDPKMAEYLAAAVAGLANEARAVQVSTKIIDEALVRHAAAWKAVAPLAKKYAGPKATGAPLKFSFVMSRQAHMSYGLTAVNESGRALNNVTLVVSTAVSASLPAEARTYYVFHREWKAGEAIGLRQALVDAFTKEWVRGISINYTAPRPTPGCLTYSVYADQLSQEAVELDMGLPEPTSPGAILTPRQRNTGHMFRNSNEREGTLHYAFHRHGEPQYDPAKPDLFVAGSVWTGKTGVTAPKGVVRDLNFIVTSRSGAAFKAEVRSGTIVVRTIEGSVANGKIEWKDVPQKGVRSHGPPVAGEINGTRIEGTYSESPTAPARPGRPAKAAEGFVSLEYNPPPEKK</sequence>
<organism evidence="2 3">
    <name type="scientific">Fimbriiglobus ruber</name>
    <dbReference type="NCBI Taxonomy" id="1908690"/>
    <lineage>
        <taxon>Bacteria</taxon>
        <taxon>Pseudomonadati</taxon>
        <taxon>Planctomycetota</taxon>
        <taxon>Planctomycetia</taxon>
        <taxon>Gemmatales</taxon>
        <taxon>Gemmataceae</taxon>
        <taxon>Fimbriiglobus</taxon>
    </lineage>
</organism>
<protein>
    <submittedName>
        <fullName evidence="2">Uncharacterized protein</fullName>
    </submittedName>
</protein>
<reference evidence="3" key="1">
    <citation type="submission" date="2017-06" db="EMBL/GenBank/DDBJ databases">
        <title>Genome analysis of Fimbriiglobus ruber SP5, the first member of the order Planctomycetales with confirmed chitinolytic capability.</title>
        <authorList>
            <person name="Ravin N.V."/>
            <person name="Rakitin A.L."/>
            <person name="Ivanova A.A."/>
            <person name="Beletsky A.V."/>
            <person name="Kulichevskaya I.S."/>
            <person name="Mardanov A.V."/>
            <person name="Dedysh S.N."/>
        </authorList>
    </citation>
    <scope>NUCLEOTIDE SEQUENCE [LARGE SCALE GENOMIC DNA]</scope>
    <source>
        <strain evidence="3">SP5</strain>
    </source>
</reference>
<keyword evidence="3" id="KW-1185">Reference proteome</keyword>
<evidence type="ECO:0000313" key="2">
    <source>
        <dbReference type="EMBL" id="OWK45775.1"/>
    </source>
</evidence>
<feature type="region of interest" description="Disordered" evidence="1">
    <location>
        <begin position="397"/>
        <end position="453"/>
    </location>
</feature>
<dbReference type="EMBL" id="NIDE01000002">
    <property type="protein sequence ID" value="OWK45775.1"/>
    <property type="molecule type" value="Genomic_DNA"/>
</dbReference>
<dbReference type="AlphaFoldDB" id="A0A225EB63"/>
<proteinExistence type="predicted"/>
<evidence type="ECO:0000313" key="3">
    <source>
        <dbReference type="Proteomes" id="UP000214646"/>
    </source>
</evidence>
<feature type="compositionally biased region" description="Low complexity" evidence="1">
    <location>
        <begin position="425"/>
        <end position="438"/>
    </location>
</feature>
<dbReference type="Proteomes" id="UP000214646">
    <property type="component" value="Unassembled WGS sequence"/>
</dbReference>
<accession>A0A225EB63</accession>
<comment type="caution">
    <text evidence="2">The sequence shown here is derived from an EMBL/GenBank/DDBJ whole genome shotgun (WGS) entry which is preliminary data.</text>
</comment>